<dbReference type="Proteomes" id="UP000823618">
    <property type="component" value="Unassembled WGS sequence"/>
</dbReference>
<keyword evidence="1" id="KW-0472">Membrane</keyword>
<gene>
    <name evidence="2" type="ORF">IAC13_05365</name>
</gene>
<sequence>MNPIKEDIRGMVTVESSIWIPFLCIVILGVITMLFQWTELGIAQGELLVHGCHVVTQKQENKIESTNPNMHFLKNAIWEADNGKKVWKEVFTANLQQPFKKKVTRKIKIEIENPIKKIRRREKIGETIQEIGLP</sequence>
<feature type="transmembrane region" description="Helical" evidence="1">
    <location>
        <begin position="18"/>
        <end position="37"/>
    </location>
</feature>
<reference evidence="2" key="2">
    <citation type="journal article" date="2021" name="PeerJ">
        <title>Extensive microbial diversity within the chicken gut microbiome revealed by metagenomics and culture.</title>
        <authorList>
            <person name="Gilroy R."/>
            <person name="Ravi A."/>
            <person name="Getino M."/>
            <person name="Pursley I."/>
            <person name="Horton D.L."/>
            <person name="Alikhan N.F."/>
            <person name="Baker D."/>
            <person name="Gharbi K."/>
            <person name="Hall N."/>
            <person name="Watson M."/>
            <person name="Adriaenssens E.M."/>
            <person name="Foster-Nyarko E."/>
            <person name="Jarju S."/>
            <person name="Secka A."/>
            <person name="Antonio M."/>
            <person name="Oren A."/>
            <person name="Chaudhuri R.R."/>
            <person name="La Ragione R."/>
            <person name="Hildebrand F."/>
            <person name="Pallen M.J."/>
        </authorList>
    </citation>
    <scope>NUCLEOTIDE SEQUENCE</scope>
    <source>
        <strain evidence="2">E3-2379</strain>
    </source>
</reference>
<keyword evidence="1" id="KW-0812">Transmembrane</keyword>
<evidence type="ECO:0000313" key="3">
    <source>
        <dbReference type="Proteomes" id="UP000823618"/>
    </source>
</evidence>
<accession>A0A9D9I155</accession>
<comment type="caution">
    <text evidence="2">The sequence shown here is derived from an EMBL/GenBank/DDBJ whole genome shotgun (WGS) entry which is preliminary data.</text>
</comment>
<evidence type="ECO:0008006" key="4">
    <source>
        <dbReference type="Google" id="ProtNLM"/>
    </source>
</evidence>
<name>A0A9D9I155_9FIRM</name>
<protein>
    <recommendedName>
        <fullName evidence="4">TadE-like protein</fullName>
    </recommendedName>
</protein>
<evidence type="ECO:0000313" key="2">
    <source>
        <dbReference type="EMBL" id="MBO8463344.1"/>
    </source>
</evidence>
<proteinExistence type="predicted"/>
<dbReference type="AlphaFoldDB" id="A0A9D9I155"/>
<organism evidence="2 3">
    <name type="scientific">Candidatus Scybalomonas excrementavium</name>
    <dbReference type="NCBI Taxonomy" id="2840943"/>
    <lineage>
        <taxon>Bacteria</taxon>
        <taxon>Bacillati</taxon>
        <taxon>Bacillota</taxon>
        <taxon>Clostridia</taxon>
        <taxon>Lachnospirales</taxon>
        <taxon>Lachnospiraceae</taxon>
        <taxon>Lachnospiraceae incertae sedis</taxon>
        <taxon>Candidatus Scybalomonas</taxon>
    </lineage>
</organism>
<reference evidence="2" key="1">
    <citation type="submission" date="2020-10" db="EMBL/GenBank/DDBJ databases">
        <authorList>
            <person name="Gilroy R."/>
        </authorList>
    </citation>
    <scope>NUCLEOTIDE SEQUENCE</scope>
    <source>
        <strain evidence="2">E3-2379</strain>
    </source>
</reference>
<evidence type="ECO:0000256" key="1">
    <source>
        <dbReference type="SAM" id="Phobius"/>
    </source>
</evidence>
<dbReference type="EMBL" id="JADIML010000147">
    <property type="protein sequence ID" value="MBO8463344.1"/>
    <property type="molecule type" value="Genomic_DNA"/>
</dbReference>
<keyword evidence="1" id="KW-1133">Transmembrane helix</keyword>